<dbReference type="InterPro" id="IPR008906">
    <property type="entry name" value="HATC_C_dom"/>
</dbReference>
<feature type="domain" description="HAT C-terminal dimerisation" evidence="1">
    <location>
        <begin position="59"/>
        <end position="94"/>
    </location>
</feature>
<dbReference type="InterPro" id="IPR012337">
    <property type="entry name" value="RNaseH-like_sf"/>
</dbReference>
<protein>
    <submittedName>
        <fullName evidence="2">Suppresor of smlA</fullName>
    </submittedName>
</protein>
<dbReference type="Pfam" id="PF05699">
    <property type="entry name" value="Dimer_Tnp_hAT"/>
    <property type="match status" value="1"/>
</dbReference>
<dbReference type="SUPFAM" id="SSF53098">
    <property type="entry name" value="Ribonuclease H-like"/>
    <property type="match status" value="1"/>
</dbReference>
<feature type="non-terminal residue" evidence="2">
    <location>
        <position position="1"/>
    </location>
</feature>
<sequence length="102" mass="11399">EPWAGAVGRKSKSKLHAVLGRNPGWPAIKAINSRLQGEEEGSLSAEWSTSDAFLMKYAPLTSVEVERSFSKLKYLLSDRRTRLTVENLEKQLVIFCNADSEC</sequence>
<evidence type="ECO:0000259" key="1">
    <source>
        <dbReference type="Pfam" id="PF05699"/>
    </source>
</evidence>
<dbReference type="EMBL" id="GBHO01017389">
    <property type="protein sequence ID" value="JAG26215.1"/>
    <property type="molecule type" value="Transcribed_RNA"/>
</dbReference>
<evidence type="ECO:0000313" key="2">
    <source>
        <dbReference type="EMBL" id="JAG26215.1"/>
    </source>
</evidence>
<reference evidence="2" key="2">
    <citation type="submission" date="2014-07" db="EMBL/GenBank/DDBJ databases">
        <authorList>
            <person name="Hull J."/>
        </authorList>
    </citation>
    <scope>NUCLEOTIDE SEQUENCE</scope>
</reference>
<dbReference type="GO" id="GO:0046983">
    <property type="term" value="F:protein dimerization activity"/>
    <property type="evidence" value="ECO:0007669"/>
    <property type="project" value="InterPro"/>
</dbReference>
<dbReference type="AlphaFoldDB" id="A0A0A9Y9M0"/>
<gene>
    <name evidence="2" type="primary">sslA2</name>
    <name evidence="2" type="ORF">CM83_105293</name>
</gene>
<reference evidence="2" key="1">
    <citation type="journal article" date="2014" name="PLoS ONE">
        <title>Transcriptome-Based Identification of ABC Transporters in the Western Tarnished Plant Bug Lygus hesperus.</title>
        <authorList>
            <person name="Hull J.J."/>
            <person name="Chaney K."/>
            <person name="Geib S.M."/>
            <person name="Fabrick J.A."/>
            <person name="Brent C.S."/>
            <person name="Walsh D."/>
            <person name="Lavine L.C."/>
        </authorList>
    </citation>
    <scope>NUCLEOTIDE SEQUENCE</scope>
</reference>
<organism evidence="2">
    <name type="scientific">Lygus hesperus</name>
    <name type="common">Western plant bug</name>
    <dbReference type="NCBI Taxonomy" id="30085"/>
    <lineage>
        <taxon>Eukaryota</taxon>
        <taxon>Metazoa</taxon>
        <taxon>Ecdysozoa</taxon>
        <taxon>Arthropoda</taxon>
        <taxon>Hexapoda</taxon>
        <taxon>Insecta</taxon>
        <taxon>Pterygota</taxon>
        <taxon>Neoptera</taxon>
        <taxon>Paraneoptera</taxon>
        <taxon>Hemiptera</taxon>
        <taxon>Heteroptera</taxon>
        <taxon>Panheteroptera</taxon>
        <taxon>Cimicomorpha</taxon>
        <taxon>Miridae</taxon>
        <taxon>Mirini</taxon>
        <taxon>Lygus</taxon>
    </lineage>
</organism>
<proteinExistence type="predicted"/>
<name>A0A0A9Y9M0_LYGHE</name>
<accession>A0A0A9Y9M0</accession>